<gene>
    <name evidence="2" type="ORF">Q604_UNBC10377G0001</name>
</gene>
<dbReference type="AlphaFoldDB" id="W1XY73"/>
<dbReference type="SUPFAM" id="SSF56235">
    <property type="entry name" value="N-terminal nucleophile aminohydrolases (Ntn hydrolases)"/>
    <property type="match status" value="1"/>
</dbReference>
<proteinExistence type="predicted"/>
<reference evidence="2" key="1">
    <citation type="submission" date="2013-12" db="EMBL/GenBank/DDBJ databases">
        <title>A Varibaculum cambriense genome reconstructed from a premature infant gut community with otherwise low bacterial novelty that shifts toward anaerobic metabolism during the third week of life.</title>
        <authorList>
            <person name="Brown C.T."/>
            <person name="Sharon I."/>
            <person name="Thomas B.C."/>
            <person name="Castelle C.J."/>
            <person name="Morowitz M.J."/>
            <person name="Banfield J.F."/>
        </authorList>
    </citation>
    <scope>NUCLEOTIDE SEQUENCE</scope>
</reference>
<dbReference type="EMBL" id="AZMM01010377">
    <property type="protein sequence ID" value="ETJ35232.1"/>
    <property type="molecule type" value="Genomic_DNA"/>
</dbReference>
<name>W1XY73_9ZZZZ</name>
<feature type="non-terminal residue" evidence="2">
    <location>
        <position position="96"/>
    </location>
</feature>
<sequence length="96" mass="10786">FMMEPWDGPAAMGFTDGTVIGGVLDRNGLRPARYYVTTDDRVIMASEVGVVNENAENIRAKGRLEPGKMLLIDTEEQRIIYDEEIKQRVATELIEV</sequence>
<dbReference type="InterPro" id="IPR017932">
    <property type="entry name" value="GATase_2_dom"/>
</dbReference>
<feature type="non-terminal residue" evidence="2">
    <location>
        <position position="1"/>
    </location>
</feature>
<evidence type="ECO:0000313" key="2">
    <source>
        <dbReference type="EMBL" id="ETJ35232.1"/>
    </source>
</evidence>
<dbReference type="Pfam" id="PF00310">
    <property type="entry name" value="GATase_2"/>
    <property type="match status" value="1"/>
</dbReference>
<feature type="domain" description="Glutamine amidotransferase type-2" evidence="1">
    <location>
        <begin position="2"/>
        <end position="91"/>
    </location>
</feature>
<dbReference type="Gene3D" id="3.60.20.10">
    <property type="entry name" value="Glutamine Phosphoribosylpyrophosphate, subunit 1, domain 1"/>
    <property type="match status" value="1"/>
</dbReference>
<comment type="caution">
    <text evidence="2">The sequence shown here is derived from an EMBL/GenBank/DDBJ whole genome shotgun (WGS) entry which is preliminary data.</text>
</comment>
<dbReference type="InterPro" id="IPR029055">
    <property type="entry name" value="Ntn_hydrolases_N"/>
</dbReference>
<organism evidence="2">
    <name type="scientific">human gut metagenome</name>
    <dbReference type="NCBI Taxonomy" id="408170"/>
    <lineage>
        <taxon>unclassified sequences</taxon>
        <taxon>metagenomes</taxon>
        <taxon>organismal metagenomes</taxon>
    </lineage>
</organism>
<protein>
    <submittedName>
        <fullName evidence="2">Glutamate synthase, large subunit</fullName>
    </submittedName>
</protein>
<accession>W1XY73</accession>
<evidence type="ECO:0000259" key="1">
    <source>
        <dbReference type="Pfam" id="PF00310"/>
    </source>
</evidence>